<dbReference type="InterPro" id="IPR002402">
    <property type="entry name" value="Cyt_P450_E_grp-II"/>
</dbReference>
<evidence type="ECO:0000256" key="4">
    <source>
        <dbReference type="ARBA" id="ARBA00022723"/>
    </source>
</evidence>
<dbReference type="Proteomes" id="UP000664534">
    <property type="component" value="Unassembled WGS sequence"/>
</dbReference>
<dbReference type="OrthoDB" id="1470350at2759"/>
<dbReference type="AlphaFoldDB" id="A0A8H3F3B2"/>
<comment type="caution">
    <text evidence="10">The sequence shown here is derived from an EMBL/GenBank/DDBJ whole genome shotgun (WGS) entry which is preliminary data.</text>
</comment>
<gene>
    <name evidence="10" type="ORF">IMSHALPRED_001383</name>
</gene>
<dbReference type="InterPro" id="IPR036396">
    <property type="entry name" value="Cyt_P450_sf"/>
</dbReference>
<dbReference type="GO" id="GO:0020037">
    <property type="term" value="F:heme binding"/>
    <property type="evidence" value="ECO:0007669"/>
    <property type="project" value="InterPro"/>
</dbReference>
<dbReference type="Gene3D" id="1.10.630.10">
    <property type="entry name" value="Cytochrome P450"/>
    <property type="match status" value="1"/>
</dbReference>
<evidence type="ECO:0000256" key="9">
    <source>
        <dbReference type="RuleBase" id="RU000461"/>
    </source>
</evidence>
<dbReference type="PRINTS" id="PR00464">
    <property type="entry name" value="EP450II"/>
</dbReference>
<dbReference type="PANTHER" id="PTHR24287:SF17">
    <property type="entry name" value="P450, PUTATIVE (EUROFUNG)-RELATED"/>
    <property type="match status" value="1"/>
</dbReference>
<dbReference type="PRINTS" id="PR00385">
    <property type="entry name" value="P450"/>
</dbReference>
<dbReference type="InterPro" id="IPR002974">
    <property type="entry name" value="Cyt_P450_E_CYP52_ascomycetes"/>
</dbReference>
<evidence type="ECO:0000256" key="5">
    <source>
        <dbReference type="ARBA" id="ARBA00023002"/>
    </source>
</evidence>
<comment type="similarity">
    <text evidence="2 9">Belongs to the cytochrome P450 family.</text>
</comment>
<keyword evidence="3 8" id="KW-0349">Heme</keyword>
<dbReference type="InterPro" id="IPR017972">
    <property type="entry name" value="Cyt_P450_CS"/>
</dbReference>
<dbReference type="InterPro" id="IPR001128">
    <property type="entry name" value="Cyt_P450"/>
</dbReference>
<evidence type="ECO:0000313" key="11">
    <source>
        <dbReference type="Proteomes" id="UP000664534"/>
    </source>
</evidence>
<accession>A0A8H3F3B2</accession>
<keyword evidence="7 9" id="KW-0503">Monooxygenase</keyword>
<evidence type="ECO:0000256" key="7">
    <source>
        <dbReference type="ARBA" id="ARBA00023033"/>
    </source>
</evidence>
<keyword evidence="11" id="KW-1185">Reference proteome</keyword>
<dbReference type="PRINTS" id="PR01239">
    <property type="entry name" value="EP450IICYP52"/>
</dbReference>
<keyword evidence="5 9" id="KW-0560">Oxidoreductase</keyword>
<dbReference type="EMBL" id="CAJPDT010000012">
    <property type="protein sequence ID" value="CAF9913566.1"/>
    <property type="molecule type" value="Genomic_DNA"/>
</dbReference>
<feature type="binding site" description="axial binding residue" evidence="8">
    <location>
        <position position="384"/>
    </location>
    <ligand>
        <name>heme</name>
        <dbReference type="ChEBI" id="CHEBI:30413"/>
    </ligand>
    <ligandPart>
        <name>Fe</name>
        <dbReference type="ChEBI" id="CHEBI:18248"/>
    </ligandPart>
</feature>
<evidence type="ECO:0000256" key="8">
    <source>
        <dbReference type="PIRSR" id="PIRSR602402-1"/>
    </source>
</evidence>
<dbReference type="InterPro" id="IPR047146">
    <property type="entry name" value="Cyt_P450_E_CYP52_fungi"/>
</dbReference>
<keyword evidence="4 8" id="KW-0479">Metal-binding</keyword>
<protein>
    <recommendedName>
        <fullName evidence="12">Cytochrome P450 alkane hydroxylase</fullName>
    </recommendedName>
</protein>
<dbReference type="SUPFAM" id="SSF48264">
    <property type="entry name" value="Cytochrome P450"/>
    <property type="match status" value="1"/>
</dbReference>
<evidence type="ECO:0000256" key="3">
    <source>
        <dbReference type="ARBA" id="ARBA00022617"/>
    </source>
</evidence>
<sequence length="440" mass="49970">MLRSVKENRRNLSLKEQLDLYGYTFQSNLFGKIEVFTAEPQNLRTIFAADFKNFGVEPMRLFVFGPLLGEGVMTTDGASWAHSRALLQPVFSRTQITDCSAFEIHVTRLIDQLPRDGSTVDLQLLFAKLALDSSSEFLFGESLKLLSATPTSGAQTFWHNYGYAQRGVGRRLQLPRWNVFTRDTKFWDSCAAARKFVEQYVDKALSRHPEKESDRAILAYGLSKITKDRNKIRNQLLNVFLPAHDAIAVLLTNVFFNLARHPDVWSRLREEILELGHDELTFERVKALTFLQYVIKETLRLFPTVGSVGRVALRDTTIPTGGGELGTSSILIRKGDSVRTSFYALHRRKDLYGENAELFDPKRWAKLDPPRWSYLPFGGGPRVCPGQHLGIAETSYAIVRILQTFQGIENRDPVNEFVENYKITTESKNGAKVCLIPVEE</sequence>
<name>A0A8H3F3B2_9LECA</name>
<organism evidence="10 11">
    <name type="scientific">Imshaugia aleurites</name>
    <dbReference type="NCBI Taxonomy" id="172621"/>
    <lineage>
        <taxon>Eukaryota</taxon>
        <taxon>Fungi</taxon>
        <taxon>Dikarya</taxon>
        <taxon>Ascomycota</taxon>
        <taxon>Pezizomycotina</taxon>
        <taxon>Lecanoromycetes</taxon>
        <taxon>OSLEUM clade</taxon>
        <taxon>Lecanoromycetidae</taxon>
        <taxon>Lecanorales</taxon>
        <taxon>Lecanorineae</taxon>
        <taxon>Parmeliaceae</taxon>
        <taxon>Imshaugia</taxon>
    </lineage>
</organism>
<dbReference type="PANTHER" id="PTHR24287">
    <property type="entry name" value="P450, PUTATIVE (EUROFUNG)-RELATED"/>
    <property type="match status" value="1"/>
</dbReference>
<evidence type="ECO:0008006" key="12">
    <source>
        <dbReference type="Google" id="ProtNLM"/>
    </source>
</evidence>
<dbReference type="CDD" id="cd11063">
    <property type="entry name" value="CYP52"/>
    <property type="match status" value="1"/>
</dbReference>
<dbReference type="GO" id="GO:0016712">
    <property type="term" value="F:oxidoreductase activity, acting on paired donors, with incorporation or reduction of molecular oxygen, reduced flavin or flavoprotein as one donor, and incorporation of one atom of oxygen"/>
    <property type="evidence" value="ECO:0007669"/>
    <property type="project" value="InterPro"/>
</dbReference>
<reference evidence="10" key="1">
    <citation type="submission" date="2021-03" db="EMBL/GenBank/DDBJ databases">
        <authorList>
            <person name="Tagirdzhanova G."/>
        </authorList>
    </citation>
    <scope>NUCLEOTIDE SEQUENCE</scope>
</reference>
<keyword evidence="6 8" id="KW-0408">Iron</keyword>
<evidence type="ECO:0000256" key="1">
    <source>
        <dbReference type="ARBA" id="ARBA00001971"/>
    </source>
</evidence>
<dbReference type="GO" id="GO:0005506">
    <property type="term" value="F:iron ion binding"/>
    <property type="evidence" value="ECO:0007669"/>
    <property type="project" value="InterPro"/>
</dbReference>
<evidence type="ECO:0000256" key="6">
    <source>
        <dbReference type="ARBA" id="ARBA00023004"/>
    </source>
</evidence>
<comment type="cofactor">
    <cofactor evidence="1 8">
        <name>heme</name>
        <dbReference type="ChEBI" id="CHEBI:30413"/>
    </cofactor>
</comment>
<dbReference type="Pfam" id="PF00067">
    <property type="entry name" value="p450"/>
    <property type="match status" value="1"/>
</dbReference>
<dbReference type="PROSITE" id="PS00086">
    <property type="entry name" value="CYTOCHROME_P450"/>
    <property type="match status" value="1"/>
</dbReference>
<proteinExistence type="inferred from homology"/>
<evidence type="ECO:0000256" key="2">
    <source>
        <dbReference type="ARBA" id="ARBA00010617"/>
    </source>
</evidence>
<evidence type="ECO:0000313" key="10">
    <source>
        <dbReference type="EMBL" id="CAF9913566.1"/>
    </source>
</evidence>